<gene>
    <name evidence="1" type="ORF">C1H46_001996</name>
</gene>
<keyword evidence="2" id="KW-1185">Reference proteome</keyword>
<evidence type="ECO:0000313" key="2">
    <source>
        <dbReference type="Proteomes" id="UP000315295"/>
    </source>
</evidence>
<dbReference type="EMBL" id="VIEB01000020">
    <property type="protein sequence ID" value="TQE12343.1"/>
    <property type="molecule type" value="Genomic_DNA"/>
</dbReference>
<organism evidence="1 2">
    <name type="scientific">Malus baccata</name>
    <name type="common">Siberian crab apple</name>
    <name type="synonym">Pyrus baccata</name>
    <dbReference type="NCBI Taxonomy" id="106549"/>
    <lineage>
        <taxon>Eukaryota</taxon>
        <taxon>Viridiplantae</taxon>
        <taxon>Streptophyta</taxon>
        <taxon>Embryophyta</taxon>
        <taxon>Tracheophyta</taxon>
        <taxon>Spermatophyta</taxon>
        <taxon>Magnoliopsida</taxon>
        <taxon>eudicotyledons</taxon>
        <taxon>Gunneridae</taxon>
        <taxon>Pentapetalae</taxon>
        <taxon>rosids</taxon>
        <taxon>fabids</taxon>
        <taxon>Rosales</taxon>
        <taxon>Rosaceae</taxon>
        <taxon>Amygdaloideae</taxon>
        <taxon>Maleae</taxon>
        <taxon>Malus</taxon>
    </lineage>
</organism>
<comment type="caution">
    <text evidence="1">The sequence shown here is derived from an EMBL/GenBank/DDBJ whole genome shotgun (WGS) entry which is preliminary data.</text>
</comment>
<proteinExistence type="predicted"/>
<evidence type="ECO:0000313" key="1">
    <source>
        <dbReference type="EMBL" id="TQE12343.1"/>
    </source>
</evidence>
<dbReference type="AlphaFoldDB" id="A0A540NP10"/>
<name>A0A540NP10_MALBA</name>
<sequence>MAHPKSRDLLILKLAGLPDIEEFAYKNVNTSTNSSKYIFDNTGYMFWASW</sequence>
<accession>A0A540NP10</accession>
<protein>
    <submittedName>
        <fullName evidence="1">Uncharacterized protein</fullName>
    </submittedName>
</protein>
<reference evidence="1 2" key="1">
    <citation type="journal article" date="2019" name="G3 (Bethesda)">
        <title>Sequencing of a Wild Apple (Malus baccata) Genome Unravels the Differences Between Cultivated and Wild Apple Species Regarding Disease Resistance and Cold Tolerance.</title>
        <authorList>
            <person name="Chen X."/>
        </authorList>
    </citation>
    <scope>NUCLEOTIDE SEQUENCE [LARGE SCALE GENOMIC DNA]</scope>
    <source>
        <strain evidence="2">cv. Shandingzi</strain>
        <tissue evidence="1">Leaves</tissue>
    </source>
</reference>
<dbReference type="Proteomes" id="UP000315295">
    <property type="component" value="Unassembled WGS sequence"/>
</dbReference>